<organism evidence="10 11">
    <name type="scientific">Paramecium tetraurelia</name>
    <dbReference type="NCBI Taxonomy" id="5888"/>
    <lineage>
        <taxon>Eukaryota</taxon>
        <taxon>Sar</taxon>
        <taxon>Alveolata</taxon>
        <taxon>Ciliophora</taxon>
        <taxon>Intramacronucleata</taxon>
        <taxon>Oligohymenophorea</taxon>
        <taxon>Peniculida</taxon>
        <taxon>Parameciidae</taxon>
        <taxon>Paramecium</taxon>
    </lineage>
</organism>
<dbReference type="OMA" id="YHEGTIH"/>
<keyword evidence="6 8" id="KW-0472">Membrane</keyword>
<dbReference type="Proteomes" id="UP000000600">
    <property type="component" value="Unassembled WGS sequence"/>
</dbReference>
<gene>
    <name evidence="10" type="ORF">GSPATT00002064001</name>
</gene>
<keyword evidence="5" id="KW-0406">Ion transport</keyword>
<dbReference type="GeneID" id="5035140"/>
<dbReference type="GO" id="GO:0005216">
    <property type="term" value="F:monoatomic ion channel activity"/>
    <property type="evidence" value="ECO:0007669"/>
    <property type="project" value="InterPro"/>
</dbReference>
<feature type="transmembrane region" description="Helical" evidence="8">
    <location>
        <begin position="254"/>
        <end position="275"/>
    </location>
</feature>
<feature type="compositionally biased region" description="Low complexity" evidence="7">
    <location>
        <begin position="800"/>
        <end position="846"/>
    </location>
</feature>
<evidence type="ECO:0000256" key="1">
    <source>
        <dbReference type="ARBA" id="ARBA00004141"/>
    </source>
</evidence>
<dbReference type="EMBL" id="CT868429">
    <property type="protein sequence ID" value="CAK81936.1"/>
    <property type="molecule type" value="Genomic_DNA"/>
</dbReference>
<dbReference type="SMART" id="SM00100">
    <property type="entry name" value="cNMP"/>
    <property type="match status" value="1"/>
</dbReference>
<dbReference type="KEGG" id="ptm:GSPATT00002064001"/>
<proteinExistence type="predicted"/>
<dbReference type="SUPFAM" id="SSF51206">
    <property type="entry name" value="cAMP-binding domain-like"/>
    <property type="match status" value="1"/>
</dbReference>
<dbReference type="SUPFAM" id="SSF81324">
    <property type="entry name" value="Voltage-gated potassium channels"/>
    <property type="match status" value="1"/>
</dbReference>
<evidence type="ECO:0000256" key="7">
    <source>
        <dbReference type="SAM" id="MobiDB-lite"/>
    </source>
</evidence>
<dbReference type="Gene3D" id="1.10.287.630">
    <property type="entry name" value="Helix hairpin bin"/>
    <property type="match status" value="1"/>
</dbReference>
<dbReference type="InterPro" id="IPR050818">
    <property type="entry name" value="KCNH_animal-type"/>
</dbReference>
<protein>
    <recommendedName>
        <fullName evidence="9">Cyclic nucleotide-binding domain-containing protein</fullName>
    </recommendedName>
</protein>
<evidence type="ECO:0000259" key="9">
    <source>
        <dbReference type="PROSITE" id="PS50042"/>
    </source>
</evidence>
<dbReference type="AlphaFoldDB" id="A0DFW9"/>
<feature type="transmembrane region" description="Helical" evidence="8">
    <location>
        <begin position="403"/>
        <end position="422"/>
    </location>
</feature>
<feature type="transmembrane region" description="Helical" evidence="8">
    <location>
        <begin position="434"/>
        <end position="455"/>
    </location>
</feature>
<dbReference type="PANTHER" id="PTHR10217">
    <property type="entry name" value="VOLTAGE AND LIGAND GATED POTASSIUM CHANNEL"/>
    <property type="match status" value="1"/>
</dbReference>
<dbReference type="HOGENOM" id="CLU_012497_0_0_1"/>
<feature type="compositionally biased region" description="Polar residues" evidence="7">
    <location>
        <begin position="786"/>
        <end position="796"/>
    </location>
</feature>
<feature type="transmembrane region" description="Helical" evidence="8">
    <location>
        <begin position="358"/>
        <end position="376"/>
    </location>
</feature>
<sequence>MDEIGMLFRQISRGMKQRIHFEINYQLQWKYKHKQDQNQYFILIFFQEPLRKISHCFKKHFEEQQDQQCKEKLINSQTRIRAGCCIGSINSFQVIISRLLVFISLIRDIYSISQNGSPSPQNEQVFSSDGFQNIWKQKSLNILYYVSKFIRQIKTSGNKIKFKLLNTRILGLVNDAGSDPSVLLEYRDILNNVKVAKEKCNFNQIFKILQLIPIIDPDQTIKIIWDILMLISVIINLIYIPLELSFDFKASDQVVLYLNTIPSWLLLFDVIFTLQTAYYHEGTIHRNQAEILKNYMKGGKLMIDVLILVPILFQQYEIDILKFALLFRIVKLPKMANNLEEILNPKESIKMLIQLAKLIYFIIITCHFCACLWGLLGELQIQQSSYSWLTHYGIDGQVWTKKYIFSIYYCTITTLTIGYGDITPQTDIEKIYSILLALLVCGVLGYSVSTVGNIIKLLQDKDQQFKQKLSILTNYLKSRNLNQQLQLQVRKYFEHYLKLEQESQFKAELMMQQLTQDLKEKVAIDLYFNTLKNSKVLANLCENCLKKLCLYVHEKKLAPEEKIWSPDEKGTKIYFLLKGQLDILANNIRLKTCEFGVFGEKECLTQSSYQTYLKAVKFSQLIYLNIDDIMKILNEDQKDLERFKMLQDNLIFNESYKNFGQVCEICGWTHQLNTCPFVFVKANRNKIITINKNSKPQQRFYHDRKYYSFKTKYSIKDVQECGLAFMINEKFIEQIDCSDQYLQELGFDISKVEEEQEDNYQQGSKQKQFQDSKFESFSKSNTFTDYFRQNDQSNYEHTNKYTNKNTNKNTNKPKSIIQNNMQNMSGQQSSQQSQLQTSIQQQQQTQASPSVVRWDSDNLKQNNQKRSTLLLRKLNKERSIKIEMRLNNKSKPSYASTIRQETSNNKSMQRYDSVISGKHSKSIYHNNNTNSVPSPYDDMLNMFQDDQLISEENIDFNIDKQFLMTEYFPAFNYDVVIKKFDHNLITKRTKMLATISRGKTLQKYIK</sequence>
<evidence type="ECO:0000256" key="2">
    <source>
        <dbReference type="ARBA" id="ARBA00022448"/>
    </source>
</evidence>
<evidence type="ECO:0000256" key="5">
    <source>
        <dbReference type="ARBA" id="ARBA00023065"/>
    </source>
</evidence>
<comment type="subcellular location">
    <subcellularLocation>
        <location evidence="1">Membrane</location>
        <topology evidence="1">Multi-pass membrane protein</topology>
    </subcellularLocation>
</comment>
<reference evidence="10 11" key="1">
    <citation type="journal article" date="2006" name="Nature">
        <title>Global trends of whole-genome duplications revealed by the ciliate Paramecium tetraurelia.</title>
        <authorList>
            <consortium name="Genoscope"/>
            <person name="Aury J.-M."/>
            <person name="Jaillon O."/>
            <person name="Duret L."/>
            <person name="Noel B."/>
            <person name="Jubin C."/>
            <person name="Porcel B.M."/>
            <person name="Segurens B."/>
            <person name="Daubin V."/>
            <person name="Anthouard V."/>
            <person name="Aiach N."/>
            <person name="Arnaiz O."/>
            <person name="Billaut A."/>
            <person name="Beisson J."/>
            <person name="Blanc I."/>
            <person name="Bouhouche K."/>
            <person name="Camara F."/>
            <person name="Duharcourt S."/>
            <person name="Guigo R."/>
            <person name="Gogendeau D."/>
            <person name="Katinka M."/>
            <person name="Keller A.-M."/>
            <person name="Kissmehl R."/>
            <person name="Klotz C."/>
            <person name="Koll F."/>
            <person name="Le Moue A."/>
            <person name="Lepere C."/>
            <person name="Malinsky S."/>
            <person name="Nowacki M."/>
            <person name="Nowak J.K."/>
            <person name="Plattner H."/>
            <person name="Poulain J."/>
            <person name="Ruiz F."/>
            <person name="Serrano V."/>
            <person name="Zagulski M."/>
            <person name="Dessen P."/>
            <person name="Betermier M."/>
            <person name="Weissenbach J."/>
            <person name="Scarpelli C."/>
            <person name="Schachter V."/>
            <person name="Sperling L."/>
            <person name="Meyer E."/>
            <person name="Cohen J."/>
            <person name="Wincker P."/>
        </authorList>
    </citation>
    <scope>NUCLEOTIDE SEQUENCE [LARGE SCALE GENOMIC DNA]</scope>
    <source>
        <strain evidence="10 11">Stock d4-2</strain>
    </source>
</reference>
<evidence type="ECO:0000256" key="3">
    <source>
        <dbReference type="ARBA" id="ARBA00022692"/>
    </source>
</evidence>
<keyword evidence="3 8" id="KW-0812">Transmembrane</keyword>
<dbReference type="PROSITE" id="PS50042">
    <property type="entry name" value="CNMP_BINDING_3"/>
    <property type="match status" value="1"/>
</dbReference>
<dbReference type="InterPro" id="IPR005821">
    <property type="entry name" value="Ion_trans_dom"/>
</dbReference>
<dbReference type="PANTHER" id="PTHR10217:SF435">
    <property type="entry name" value="POTASSIUM VOLTAGE-GATED CHANNEL PROTEIN EAG"/>
    <property type="match status" value="1"/>
</dbReference>
<keyword evidence="11" id="KW-1185">Reference proteome</keyword>
<dbReference type="RefSeq" id="XP_001449333.1">
    <property type="nucleotide sequence ID" value="XM_001449296.1"/>
</dbReference>
<dbReference type="GO" id="GO:0016020">
    <property type="term" value="C:membrane"/>
    <property type="evidence" value="ECO:0007669"/>
    <property type="project" value="UniProtKB-SubCell"/>
</dbReference>
<keyword evidence="2" id="KW-0813">Transport</keyword>
<dbReference type="InParanoid" id="A0DFW9"/>
<feature type="region of interest" description="Disordered" evidence="7">
    <location>
        <begin position="786"/>
        <end position="853"/>
    </location>
</feature>
<feature type="transmembrane region" description="Helical" evidence="8">
    <location>
        <begin position="223"/>
        <end position="242"/>
    </location>
</feature>
<feature type="domain" description="Cyclic nucleotide-binding" evidence="9">
    <location>
        <begin position="536"/>
        <end position="633"/>
    </location>
</feature>
<dbReference type="InterPro" id="IPR018490">
    <property type="entry name" value="cNMP-bd_dom_sf"/>
</dbReference>
<dbReference type="Pfam" id="PF00520">
    <property type="entry name" value="Ion_trans"/>
    <property type="match status" value="1"/>
</dbReference>
<evidence type="ECO:0000313" key="11">
    <source>
        <dbReference type="Proteomes" id="UP000000600"/>
    </source>
</evidence>
<name>A0DFW9_PARTE</name>
<evidence type="ECO:0000256" key="6">
    <source>
        <dbReference type="ARBA" id="ARBA00023136"/>
    </source>
</evidence>
<dbReference type="CDD" id="cd00038">
    <property type="entry name" value="CAP_ED"/>
    <property type="match status" value="1"/>
</dbReference>
<evidence type="ECO:0000313" key="10">
    <source>
        <dbReference type="EMBL" id="CAK81936.1"/>
    </source>
</evidence>
<dbReference type="Gene3D" id="2.60.120.10">
    <property type="entry name" value="Jelly Rolls"/>
    <property type="match status" value="1"/>
</dbReference>
<accession>A0DFW9</accession>
<dbReference type="OrthoDB" id="415460at2759"/>
<dbReference type="Gene3D" id="1.10.287.70">
    <property type="match status" value="1"/>
</dbReference>
<dbReference type="InterPro" id="IPR014710">
    <property type="entry name" value="RmlC-like_jellyroll"/>
</dbReference>
<evidence type="ECO:0000256" key="4">
    <source>
        <dbReference type="ARBA" id="ARBA00022989"/>
    </source>
</evidence>
<dbReference type="InterPro" id="IPR000595">
    <property type="entry name" value="cNMP-bd_dom"/>
</dbReference>
<dbReference type="eggNOG" id="KOG0500">
    <property type="taxonomic scope" value="Eukaryota"/>
</dbReference>
<evidence type="ECO:0000256" key="8">
    <source>
        <dbReference type="SAM" id="Phobius"/>
    </source>
</evidence>
<keyword evidence="4 8" id="KW-1133">Transmembrane helix</keyword>